<accession>A0A5J4YPF5</accession>
<dbReference type="Proteomes" id="UP000324585">
    <property type="component" value="Unassembled WGS sequence"/>
</dbReference>
<keyword evidence="4 8" id="KW-0378">Hydrolase</keyword>
<dbReference type="InterPro" id="IPR014001">
    <property type="entry name" value="Helicase_ATP-bd"/>
</dbReference>
<dbReference type="InterPro" id="IPR001650">
    <property type="entry name" value="Helicase_C-like"/>
</dbReference>
<dbReference type="GO" id="GO:0003723">
    <property type="term" value="F:RNA binding"/>
    <property type="evidence" value="ECO:0007669"/>
    <property type="project" value="UniProtKB-KW"/>
</dbReference>
<dbReference type="AlphaFoldDB" id="A0A5J4YPF5"/>
<dbReference type="Pfam" id="PF00271">
    <property type="entry name" value="Helicase_C"/>
    <property type="match status" value="1"/>
</dbReference>
<feature type="compositionally biased region" description="Basic and acidic residues" evidence="9">
    <location>
        <begin position="659"/>
        <end position="671"/>
    </location>
</feature>
<dbReference type="GO" id="GO:0016787">
    <property type="term" value="F:hydrolase activity"/>
    <property type="evidence" value="ECO:0007669"/>
    <property type="project" value="UniProtKB-KW"/>
</dbReference>
<dbReference type="InterPro" id="IPR035979">
    <property type="entry name" value="RBD_domain_sf"/>
</dbReference>
<dbReference type="OMA" id="YSGFHGR"/>
<dbReference type="InterPro" id="IPR011545">
    <property type="entry name" value="DEAD/DEAH_box_helicase_dom"/>
</dbReference>
<dbReference type="GO" id="GO:0005829">
    <property type="term" value="C:cytosol"/>
    <property type="evidence" value="ECO:0007669"/>
    <property type="project" value="TreeGrafter"/>
</dbReference>
<organism evidence="12 13">
    <name type="scientific">Porphyridium purpureum</name>
    <name type="common">Red alga</name>
    <name type="synonym">Porphyridium cruentum</name>
    <dbReference type="NCBI Taxonomy" id="35688"/>
    <lineage>
        <taxon>Eukaryota</taxon>
        <taxon>Rhodophyta</taxon>
        <taxon>Bangiophyceae</taxon>
        <taxon>Porphyridiales</taxon>
        <taxon>Porphyridiaceae</taxon>
        <taxon>Porphyridium</taxon>
    </lineage>
</organism>
<evidence type="ECO:0000256" key="3">
    <source>
        <dbReference type="ARBA" id="ARBA00022741"/>
    </source>
</evidence>
<feature type="region of interest" description="Disordered" evidence="9">
    <location>
        <begin position="659"/>
        <end position="715"/>
    </location>
</feature>
<evidence type="ECO:0000256" key="7">
    <source>
        <dbReference type="ARBA" id="ARBA00022884"/>
    </source>
</evidence>
<feature type="compositionally biased region" description="Basic and acidic residues" evidence="9">
    <location>
        <begin position="1"/>
        <end position="30"/>
    </location>
</feature>
<name>A0A5J4YPF5_PORPP</name>
<dbReference type="SMART" id="SM00487">
    <property type="entry name" value="DEXDc"/>
    <property type="match status" value="1"/>
</dbReference>
<evidence type="ECO:0000256" key="8">
    <source>
        <dbReference type="RuleBase" id="RU000492"/>
    </source>
</evidence>
<comment type="similarity">
    <text evidence="1">Belongs to the DEAD box helicase family. DDX21/DDX50 subfamily.</text>
</comment>
<feature type="compositionally biased region" description="Basic and acidic residues" evidence="9">
    <location>
        <begin position="65"/>
        <end position="92"/>
    </location>
</feature>
<feature type="compositionally biased region" description="Gly residues" evidence="9">
    <location>
        <begin position="672"/>
        <end position="691"/>
    </location>
</feature>
<dbReference type="SUPFAM" id="SSF54928">
    <property type="entry name" value="RNA-binding domain, RBD"/>
    <property type="match status" value="1"/>
</dbReference>
<feature type="compositionally biased region" description="Polar residues" evidence="9">
    <location>
        <begin position="703"/>
        <end position="715"/>
    </location>
</feature>
<gene>
    <name evidence="12" type="ORF">FVE85_8100</name>
</gene>
<proteinExistence type="inferred from homology"/>
<dbReference type="GO" id="GO:0003724">
    <property type="term" value="F:RNA helicase activity"/>
    <property type="evidence" value="ECO:0007669"/>
    <property type="project" value="UniProtKB-EC"/>
</dbReference>
<evidence type="ECO:0000256" key="1">
    <source>
        <dbReference type="ARBA" id="ARBA00006517"/>
    </source>
</evidence>
<evidence type="ECO:0000256" key="4">
    <source>
        <dbReference type="ARBA" id="ARBA00022801"/>
    </source>
</evidence>
<dbReference type="InterPro" id="IPR027417">
    <property type="entry name" value="P-loop_NTPase"/>
</dbReference>
<dbReference type="InterPro" id="IPR050079">
    <property type="entry name" value="DEAD_box_RNA_helicase"/>
</dbReference>
<dbReference type="PROSITE" id="PS51194">
    <property type="entry name" value="HELICASE_CTER"/>
    <property type="match status" value="1"/>
</dbReference>
<dbReference type="SMART" id="SM00490">
    <property type="entry name" value="HELICc"/>
    <property type="match status" value="1"/>
</dbReference>
<comment type="caution">
    <text evidence="12">The sequence shown here is derived from an EMBL/GenBank/DDBJ whole genome shotgun (WGS) entry which is preliminary data.</text>
</comment>
<evidence type="ECO:0000256" key="5">
    <source>
        <dbReference type="ARBA" id="ARBA00022806"/>
    </source>
</evidence>
<dbReference type="Gene3D" id="3.40.50.300">
    <property type="entry name" value="P-loop containing nucleotide triphosphate hydrolases"/>
    <property type="match status" value="2"/>
</dbReference>
<keyword evidence="13" id="KW-1185">Reference proteome</keyword>
<evidence type="ECO:0000256" key="6">
    <source>
        <dbReference type="ARBA" id="ARBA00022840"/>
    </source>
</evidence>
<dbReference type="InterPro" id="IPR012562">
    <property type="entry name" value="GUCT"/>
</dbReference>
<protein>
    <recommendedName>
        <fullName evidence="2">RNA helicase</fullName>
        <ecNumber evidence="2">3.6.4.13</ecNumber>
    </recommendedName>
</protein>
<evidence type="ECO:0000259" key="10">
    <source>
        <dbReference type="PROSITE" id="PS51192"/>
    </source>
</evidence>
<sequence length="715" mass="78309">MGRVSETEEERRLRKEEKKRARQQEEERLGRGGSASSDSVATAVAEEAEHAGARAMESHAAGKAGKGDRKERRSGGRAEEHGAEERFRYGDERADEEDRAMDSTKVAKDALALDRYDFSDITKRALLSKGISSLFDIQAATYETICAGTDVIGRARTGSGKTLAFVLPTVESIVKNNWSDGRRRGRLPLVIVLAPTRELALQVFRDFEFIAGAHGLSAACLYGGTPFGPQCQQLREGVDVIVGTPGRVIDHLERETLRISAVKFVVLDEADEMLSMGFQQDVEKILENATAEHQTLLFSATVPKWVKDLTHKYLQPGARTIDTVGEDKNRTNSDIEHNVIPCPPMARGDTLGDLVKVHAGTYGKSLVFCDTKRDANELAEHEKLVALGCAVLHGDIPQATRDATLDKYRSGKVRCLIATDVAARGLDIEGVDLVVQTHPPLNYETYIHRSGRTGRAGKKGVCVTFYSQREQSAIRVIEHKTGIKFKRAGPPQPKDIMRGVGEDAVKSMDNVHEENIDMFREAAQKIIKERGAEDALSAALACITGYTSHIKSRSLLSCFEGNTAMILTSHQGFDNVRSALGVLRRFFSAGFAGSVRGPVMLKDGSGIVFDLGEQYVKEVRDKADTLPTGLEVKVLESIPDLMENEMDIRDAEAQLRERKSFQRGKWGDKKGSGGGYGGQGGYGNGGSGGGKRNYSEHRGGSNGFQNNYQNKRTKF</sequence>
<dbReference type="Pfam" id="PF08152">
    <property type="entry name" value="GUCT"/>
    <property type="match status" value="1"/>
</dbReference>
<dbReference type="EC" id="3.6.4.13" evidence="2"/>
<dbReference type="PROSITE" id="PS00039">
    <property type="entry name" value="DEAD_ATP_HELICASE"/>
    <property type="match status" value="1"/>
</dbReference>
<feature type="compositionally biased region" description="Low complexity" evidence="9">
    <location>
        <begin position="34"/>
        <end position="45"/>
    </location>
</feature>
<dbReference type="OrthoDB" id="4255at2759"/>
<dbReference type="Pfam" id="PF26142">
    <property type="entry name" value="DD_DDX21-DDX50"/>
    <property type="match status" value="1"/>
</dbReference>
<feature type="domain" description="Helicase C-terminal" evidence="11">
    <location>
        <begin position="350"/>
        <end position="497"/>
    </location>
</feature>
<evidence type="ECO:0000259" key="11">
    <source>
        <dbReference type="PROSITE" id="PS51194"/>
    </source>
</evidence>
<dbReference type="SUPFAM" id="SSF52540">
    <property type="entry name" value="P-loop containing nucleoside triphosphate hydrolases"/>
    <property type="match status" value="1"/>
</dbReference>
<dbReference type="EMBL" id="VRMN01000009">
    <property type="protein sequence ID" value="KAA8492593.1"/>
    <property type="molecule type" value="Genomic_DNA"/>
</dbReference>
<keyword evidence="7" id="KW-0694">RNA-binding</keyword>
<dbReference type="CDD" id="cd00268">
    <property type="entry name" value="DEADc"/>
    <property type="match status" value="1"/>
</dbReference>
<evidence type="ECO:0000313" key="13">
    <source>
        <dbReference type="Proteomes" id="UP000324585"/>
    </source>
</evidence>
<dbReference type="InterPro" id="IPR000629">
    <property type="entry name" value="RNA-helicase_DEAD-box_CS"/>
</dbReference>
<dbReference type="InterPro" id="IPR059027">
    <property type="entry name" value="DD_DDX21-DDX50"/>
</dbReference>
<keyword evidence="3 8" id="KW-0547">Nucleotide-binding</keyword>
<dbReference type="InterPro" id="IPR044742">
    <property type="entry name" value="DEAD/DEAH_RhlB"/>
</dbReference>
<keyword evidence="5 8" id="KW-0347">Helicase</keyword>
<dbReference type="Gene3D" id="3.30.70.2280">
    <property type="match status" value="1"/>
</dbReference>
<feature type="region of interest" description="Disordered" evidence="9">
    <location>
        <begin position="1"/>
        <end position="101"/>
    </location>
</feature>
<evidence type="ECO:0000256" key="2">
    <source>
        <dbReference type="ARBA" id="ARBA00012552"/>
    </source>
</evidence>
<dbReference type="PROSITE" id="PS51192">
    <property type="entry name" value="HELICASE_ATP_BIND_1"/>
    <property type="match status" value="1"/>
</dbReference>
<evidence type="ECO:0000313" key="12">
    <source>
        <dbReference type="EMBL" id="KAA8492593.1"/>
    </source>
</evidence>
<dbReference type="Pfam" id="PF00270">
    <property type="entry name" value="DEAD"/>
    <property type="match status" value="1"/>
</dbReference>
<reference evidence="13" key="1">
    <citation type="journal article" date="2019" name="Nat. Commun.">
        <title>Expansion of phycobilisome linker gene families in mesophilic red algae.</title>
        <authorList>
            <person name="Lee J."/>
            <person name="Kim D."/>
            <person name="Bhattacharya D."/>
            <person name="Yoon H.S."/>
        </authorList>
    </citation>
    <scope>NUCLEOTIDE SEQUENCE [LARGE SCALE GENOMIC DNA]</scope>
    <source>
        <strain evidence="13">CCMP 1328</strain>
    </source>
</reference>
<keyword evidence="6 8" id="KW-0067">ATP-binding</keyword>
<dbReference type="PANTHER" id="PTHR47959">
    <property type="entry name" value="ATP-DEPENDENT RNA HELICASE RHLE-RELATED"/>
    <property type="match status" value="1"/>
</dbReference>
<dbReference type="GO" id="GO:0005524">
    <property type="term" value="F:ATP binding"/>
    <property type="evidence" value="ECO:0007669"/>
    <property type="project" value="UniProtKB-KW"/>
</dbReference>
<feature type="domain" description="Helicase ATP-binding" evidence="10">
    <location>
        <begin position="142"/>
        <end position="320"/>
    </location>
</feature>
<dbReference type="PANTHER" id="PTHR47959:SF1">
    <property type="entry name" value="ATP-DEPENDENT RNA HELICASE DBPA"/>
    <property type="match status" value="1"/>
</dbReference>
<evidence type="ECO:0000256" key="9">
    <source>
        <dbReference type="SAM" id="MobiDB-lite"/>
    </source>
</evidence>
<dbReference type="CDD" id="cd18787">
    <property type="entry name" value="SF2_C_DEAD"/>
    <property type="match status" value="1"/>
</dbReference>